<evidence type="ECO:0000259" key="5">
    <source>
        <dbReference type="PROSITE" id="PS50110"/>
    </source>
</evidence>
<dbReference type="Gene3D" id="3.40.50.2300">
    <property type="match status" value="1"/>
</dbReference>
<dbReference type="EMBL" id="JARUHG010000001">
    <property type="protein sequence ID" value="MDR0181774.1"/>
    <property type="molecule type" value="Genomic_DNA"/>
</dbReference>
<keyword evidence="7" id="KW-1185">Reference proteome</keyword>
<keyword evidence="1 3" id="KW-0597">Phosphoprotein</keyword>
<dbReference type="CDD" id="cd17535">
    <property type="entry name" value="REC_NarL-like"/>
    <property type="match status" value="1"/>
</dbReference>
<evidence type="ECO:0000256" key="3">
    <source>
        <dbReference type="PROSITE-ProRule" id="PRU00169"/>
    </source>
</evidence>
<feature type="modified residue" description="4-aspartylphosphate" evidence="3">
    <location>
        <position position="100"/>
    </location>
</feature>
<organism evidence="6 7">
    <name type="scientific">Lysobacter arvi</name>
    <dbReference type="NCBI Taxonomy" id="3038776"/>
    <lineage>
        <taxon>Bacteria</taxon>
        <taxon>Pseudomonadati</taxon>
        <taxon>Pseudomonadota</taxon>
        <taxon>Gammaproteobacteria</taxon>
        <taxon>Lysobacterales</taxon>
        <taxon>Lysobacteraceae</taxon>
        <taxon>Lysobacter</taxon>
    </lineage>
</organism>
<dbReference type="InterPro" id="IPR016032">
    <property type="entry name" value="Sig_transdc_resp-reg_C-effctor"/>
</dbReference>
<dbReference type="InterPro" id="IPR000792">
    <property type="entry name" value="Tscrpt_reg_LuxR_C"/>
</dbReference>
<evidence type="ECO:0000259" key="4">
    <source>
        <dbReference type="PROSITE" id="PS50043"/>
    </source>
</evidence>
<evidence type="ECO:0000313" key="7">
    <source>
        <dbReference type="Proteomes" id="UP001233535"/>
    </source>
</evidence>
<evidence type="ECO:0000256" key="2">
    <source>
        <dbReference type="ARBA" id="ARBA00023125"/>
    </source>
</evidence>
<sequence>MRAIREQRQEQQQQTCDTVEHRQRCMRAGTGISYAHRASSPGGRSCMNLRVFLADDHPVVLRGARAILEASGIVVVGEARSSDELLAALDKEPCDVVVTDFAMPNSASPDGAEMIRQLRERHPLLPIVVMTMIGNVGILDSLLRAAVLGVVEKTEDMEILPMAVRSAANRRVFVSPGLRRQLDAMGKRRGRGALSAREAEIVRLLASGLTVTEIAQQLDRSLKTISRQKIDAMRKLGLENEAELYAYAREAGLT</sequence>
<keyword evidence="2" id="KW-0238">DNA-binding</keyword>
<dbReference type="PROSITE" id="PS50110">
    <property type="entry name" value="RESPONSE_REGULATORY"/>
    <property type="match status" value="1"/>
</dbReference>
<evidence type="ECO:0000256" key="1">
    <source>
        <dbReference type="ARBA" id="ARBA00022553"/>
    </source>
</evidence>
<evidence type="ECO:0000313" key="6">
    <source>
        <dbReference type="EMBL" id="MDR0181774.1"/>
    </source>
</evidence>
<dbReference type="InterPro" id="IPR001789">
    <property type="entry name" value="Sig_transdc_resp-reg_receiver"/>
</dbReference>
<dbReference type="CDD" id="cd06170">
    <property type="entry name" value="LuxR_C_like"/>
    <property type="match status" value="1"/>
</dbReference>
<dbReference type="InterPro" id="IPR058245">
    <property type="entry name" value="NreC/VraR/RcsB-like_REC"/>
</dbReference>
<dbReference type="InterPro" id="IPR036388">
    <property type="entry name" value="WH-like_DNA-bd_sf"/>
</dbReference>
<dbReference type="InterPro" id="IPR039420">
    <property type="entry name" value="WalR-like"/>
</dbReference>
<accession>A0ABU1C9A6</accession>
<dbReference type="PANTHER" id="PTHR43214">
    <property type="entry name" value="TWO-COMPONENT RESPONSE REGULATOR"/>
    <property type="match status" value="1"/>
</dbReference>
<proteinExistence type="predicted"/>
<dbReference type="SMART" id="SM00421">
    <property type="entry name" value="HTH_LUXR"/>
    <property type="match status" value="1"/>
</dbReference>
<feature type="domain" description="HTH luxR-type" evidence="4">
    <location>
        <begin position="187"/>
        <end position="252"/>
    </location>
</feature>
<dbReference type="RefSeq" id="WP_309260951.1">
    <property type="nucleotide sequence ID" value="NZ_JARUHG010000001.1"/>
</dbReference>
<dbReference type="Pfam" id="PF00072">
    <property type="entry name" value="Response_reg"/>
    <property type="match status" value="1"/>
</dbReference>
<dbReference type="Proteomes" id="UP001233535">
    <property type="component" value="Unassembled WGS sequence"/>
</dbReference>
<dbReference type="InterPro" id="IPR011006">
    <property type="entry name" value="CheY-like_superfamily"/>
</dbReference>
<gene>
    <name evidence="6" type="ORF">P8609_02175</name>
</gene>
<name>A0ABU1C9A6_9GAMM</name>
<dbReference type="Gene3D" id="1.10.10.10">
    <property type="entry name" value="Winged helix-like DNA-binding domain superfamily/Winged helix DNA-binding domain"/>
    <property type="match status" value="1"/>
</dbReference>
<comment type="caution">
    <text evidence="6">The sequence shown here is derived from an EMBL/GenBank/DDBJ whole genome shotgun (WGS) entry which is preliminary data.</text>
</comment>
<reference evidence="6 7" key="1">
    <citation type="submission" date="2023-04" db="EMBL/GenBank/DDBJ databases">
        <title>Lysobacter sp. strain UC isolated from soil sample.</title>
        <authorList>
            <person name="Choksket S."/>
            <person name="Harshvardhan F."/>
            <person name="Rana R."/>
            <person name="Patil P.B."/>
            <person name="Korpole S."/>
        </authorList>
    </citation>
    <scope>NUCLEOTIDE SEQUENCE [LARGE SCALE GENOMIC DNA]</scope>
    <source>
        <strain evidence="6 7">UC</strain>
    </source>
</reference>
<dbReference type="PANTHER" id="PTHR43214:SF17">
    <property type="entry name" value="TRANSCRIPTIONAL REGULATORY PROTEIN RCSB"/>
    <property type="match status" value="1"/>
</dbReference>
<dbReference type="SUPFAM" id="SSF46894">
    <property type="entry name" value="C-terminal effector domain of the bipartite response regulators"/>
    <property type="match status" value="1"/>
</dbReference>
<dbReference type="PROSITE" id="PS50043">
    <property type="entry name" value="HTH_LUXR_2"/>
    <property type="match status" value="1"/>
</dbReference>
<dbReference type="SMART" id="SM00448">
    <property type="entry name" value="REC"/>
    <property type="match status" value="1"/>
</dbReference>
<dbReference type="SUPFAM" id="SSF52172">
    <property type="entry name" value="CheY-like"/>
    <property type="match status" value="1"/>
</dbReference>
<protein>
    <submittedName>
        <fullName evidence="6">Response regulator transcription factor</fullName>
    </submittedName>
</protein>
<dbReference type="Pfam" id="PF00196">
    <property type="entry name" value="GerE"/>
    <property type="match status" value="1"/>
</dbReference>
<feature type="domain" description="Response regulatory" evidence="5">
    <location>
        <begin position="50"/>
        <end position="168"/>
    </location>
</feature>
<dbReference type="PRINTS" id="PR00038">
    <property type="entry name" value="HTHLUXR"/>
</dbReference>